<sequence>MRLYCPCVVDEGANEGHLNFGPTGLCGGVGSKKNVLWKVGYGMAIPIPDMGVKESSINVGESLLPQPRVEYDRFETGDWK</sequence>
<dbReference type="VEuPathDB" id="FungiDB:sscle_14g098240"/>
<reference evidence="2" key="1">
    <citation type="journal article" date="2017" name="Genome Biol. Evol.">
        <title>The complete genome sequence of the phytopathogenic fungus Sclerotinia sclerotiorum reveals insights into the genome architecture of broad host range pathogens.</title>
        <authorList>
            <person name="Derbyshire M."/>
            <person name="Denton-Giles M."/>
            <person name="Hegedus D."/>
            <person name="Seifbarghy S."/>
            <person name="Rollins J."/>
            <person name="van Kan J."/>
            <person name="Seidl M.F."/>
            <person name="Faino L."/>
            <person name="Mbengue M."/>
            <person name="Navaud O."/>
            <person name="Raffaele S."/>
            <person name="Hammond-Kosack K."/>
            <person name="Heard S."/>
            <person name="Oliver R."/>
        </authorList>
    </citation>
    <scope>NUCLEOTIDE SEQUENCE [LARGE SCALE GENOMIC DNA]</scope>
    <source>
        <strain evidence="2">ATCC 18683 / 1980 / Ss-1</strain>
    </source>
</reference>
<evidence type="ECO:0000313" key="1">
    <source>
        <dbReference type="EMBL" id="APA15054.1"/>
    </source>
</evidence>
<gene>
    <name evidence="1" type="ORF">sscle_14g098240</name>
</gene>
<dbReference type="KEGG" id="ssl:SS1G_13591"/>
<dbReference type="EMBL" id="CP017827">
    <property type="protein sequence ID" value="APA15054.1"/>
    <property type="molecule type" value="Genomic_DNA"/>
</dbReference>
<dbReference type="AlphaFoldDB" id="A0A1D9QJE2"/>
<proteinExistence type="predicted"/>
<evidence type="ECO:0000313" key="2">
    <source>
        <dbReference type="Proteomes" id="UP000177798"/>
    </source>
</evidence>
<dbReference type="RefSeq" id="XP_001585352.1">
    <property type="nucleotide sequence ID" value="XM_001585302.1"/>
</dbReference>
<name>A0A1D9QJE2_SCLS1</name>
<dbReference type="Proteomes" id="UP000177798">
    <property type="component" value="Chromosome 14"/>
</dbReference>
<organism evidence="1 2">
    <name type="scientific">Sclerotinia sclerotiorum (strain ATCC 18683 / 1980 / Ss-1)</name>
    <name type="common">White mold</name>
    <name type="synonym">Whetzelinia sclerotiorum</name>
    <dbReference type="NCBI Taxonomy" id="665079"/>
    <lineage>
        <taxon>Eukaryota</taxon>
        <taxon>Fungi</taxon>
        <taxon>Dikarya</taxon>
        <taxon>Ascomycota</taxon>
        <taxon>Pezizomycotina</taxon>
        <taxon>Leotiomycetes</taxon>
        <taxon>Helotiales</taxon>
        <taxon>Sclerotiniaceae</taxon>
        <taxon>Sclerotinia</taxon>
    </lineage>
</organism>
<accession>A0A1D9QJE2</accession>
<protein>
    <submittedName>
        <fullName evidence="1">Uncharacterized protein</fullName>
    </submittedName>
</protein>